<dbReference type="PANTHER" id="PTHR42830:SF2">
    <property type="entry name" value="OSMC_OHR FAMILY PROTEIN"/>
    <property type="match status" value="1"/>
</dbReference>
<organism evidence="1 2">
    <name type="scientific">Leekyejoonella antrihumi</name>
    <dbReference type="NCBI Taxonomy" id="1660198"/>
    <lineage>
        <taxon>Bacteria</taxon>
        <taxon>Bacillati</taxon>
        <taxon>Actinomycetota</taxon>
        <taxon>Actinomycetes</taxon>
        <taxon>Micrococcales</taxon>
        <taxon>Dermacoccaceae</taxon>
        <taxon>Leekyejoonella</taxon>
    </lineage>
</organism>
<proteinExistence type="predicted"/>
<protein>
    <submittedName>
        <fullName evidence="1">OsmC family peroxiredoxin</fullName>
    </submittedName>
</protein>
<reference evidence="1 2" key="2">
    <citation type="submission" date="2019-08" db="EMBL/GenBank/DDBJ databases">
        <title>Jejuicoccus antrihumi gen. nov., sp. nov., a new member of the family Dermacoccaceae isolated from a cave.</title>
        <authorList>
            <person name="Schumann P."/>
            <person name="Kim I.S."/>
        </authorList>
    </citation>
    <scope>NUCLEOTIDE SEQUENCE [LARGE SCALE GENOMIC DNA]</scope>
    <source>
        <strain evidence="1 2">C5-26</strain>
    </source>
</reference>
<dbReference type="PANTHER" id="PTHR42830">
    <property type="entry name" value="OSMOTICALLY INDUCIBLE FAMILY PROTEIN"/>
    <property type="match status" value="1"/>
</dbReference>
<keyword evidence="2" id="KW-1185">Reference proteome</keyword>
<name>A0A563E0N3_9MICO</name>
<dbReference type="Proteomes" id="UP000320244">
    <property type="component" value="Unassembled WGS sequence"/>
</dbReference>
<gene>
    <name evidence="1" type="ORF">FGL98_11540</name>
</gene>
<dbReference type="InterPro" id="IPR015946">
    <property type="entry name" value="KH_dom-like_a/b"/>
</dbReference>
<dbReference type="EMBL" id="VCQV01000014">
    <property type="protein sequence ID" value="TWP36076.1"/>
    <property type="molecule type" value="Genomic_DNA"/>
</dbReference>
<dbReference type="SUPFAM" id="SSF82784">
    <property type="entry name" value="OsmC-like"/>
    <property type="match status" value="1"/>
</dbReference>
<evidence type="ECO:0000313" key="1">
    <source>
        <dbReference type="EMBL" id="TWP36076.1"/>
    </source>
</evidence>
<dbReference type="InterPro" id="IPR036102">
    <property type="entry name" value="OsmC/Ohrsf"/>
</dbReference>
<comment type="caution">
    <text evidence="1">The sequence shown here is derived from an EMBL/GenBank/DDBJ whole genome shotgun (WGS) entry which is preliminary data.</text>
</comment>
<dbReference type="Pfam" id="PF02566">
    <property type="entry name" value="OsmC"/>
    <property type="match status" value="1"/>
</dbReference>
<dbReference type="InterPro" id="IPR052707">
    <property type="entry name" value="OsmC_Ohr_Peroxiredoxin"/>
</dbReference>
<dbReference type="RefSeq" id="WP_146316918.1">
    <property type="nucleotide sequence ID" value="NZ_VCQV01000014.1"/>
</dbReference>
<accession>A0A563E0N3</accession>
<evidence type="ECO:0000313" key="2">
    <source>
        <dbReference type="Proteomes" id="UP000320244"/>
    </source>
</evidence>
<sequence>MTSSADHRYAARLTWSGSTGGGYDSFPREHHISAAGKPQVTMSADPHFRGDAALVNPEELLVMAASSCQLLSFLAVAARARLDVTSYTDEASGVMPEGGPVMSVTAIHLQPTIVLAEGSRTDRLQHLLELAHQECFIANSLLSRLIVDAKIFVGQDLVTTAHVED</sequence>
<dbReference type="AlphaFoldDB" id="A0A563E0N3"/>
<dbReference type="InterPro" id="IPR003718">
    <property type="entry name" value="OsmC/Ohr_fam"/>
</dbReference>
<dbReference type="OrthoDB" id="9795405at2"/>
<reference evidence="1 2" key="1">
    <citation type="submission" date="2019-05" db="EMBL/GenBank/DDBJ databases">
        <authorList>
            <person name="Lee S.D."/>
        </authorList>
    </citation>
    <scope>NUCLEOTIDE SEQUENCE [LARGE SCALE GENOMIC DNA]</scope>
    <source>
        <strain evidence="1 2">C5-26</strain>
    </source>
</reference>
<dbReference type="Gene3D" id="3.30.300.20">
    <property type="match status" value="1"/>
</dbReference>